<proteinExistence type="predicted"/>
<dbReference type="EMBL" id="PYLS01000004">
    <property type="protein sequence ID" value="PST83944.1"/>
    <property type="molecule type" value="Genomic_DNA"/>
</dbReference>
<reference evidence="1 2" key="1">
    <citation type="submission" date="2018-03" db="EMBL/GenBank/DDBJ databases">
        <authorList>
            <person name="Keele B.F."/>
        </authorList>
    </citation>
    <scope>NUCLEOTIDE SEQUENCE [LARGE SCALE GENOMIC DNA]</scope>
    <source>
        <strain evidence="1 2">YL28-9</strain>
    </source>
</reference>
<dbReference type="OrthoDB" id="872894at2"/>
<dbReference type="RefSeq" id="WP_107213874.1">
    <property type="nucleotide sequence ID" value="NZ_KZ686268.1"/>
</dbReference>
<sequence>MIVNYTEQGWEIITQRAHGLLAAALAAQWKKKYRGPRWLELLTAIAEHDDSRIELLQPDILTAAGAPLDFKMKGFDLRHCEETVLMARSKSTYIALLCSMHLGFVCPPDAPAQVQAFLKDQVSQREAWRRQLGITATQIRKDYSLLEWCDALSLLLCQHENQPEGRKVEISKGPDGKVHQLSQRGNELTVTPWPFEHTSFEVSYEYRVLNRLVFDQPAQFREIMLKTVPQTRIWTLKK</sequence>
<organism evidence="1 2">
    <name type="scientific">Pedobacter yulinensis</name>
    <dbReference type="NCBI Taxonomy" id="2126353"/>
    <lineage>
        <taxon>Bacteria</taxon>
        <taxon>Pseudomonadati</taxon>
        <taxon>Bacteroidota</taxon>
        <taxon>Sphingobacteriia</taxon>
        <taxon>Sphingobacteriales</taxon>
        <taxon>Sphingobacteriaceae</taxon>
        <taxon>Pedobacter</taxon>
    </lineage>
</organism>
<dbReference type="Proteomes" id="UP000240912">
    <property type="component" value="Unassembled WGS sequence"/>
</dbReference>
<evidence type="ECO:0000313" key="2">
    <source>
        <dbReference type="Proteomes" id="UP000240912"/>
    </source>
</evidence>
<gene>
    <name evidence="1" type="ORF">C7T94_04155</name>
</gene>
<dbReference type="InterPro" id="IPR024992">
    <property type="entry name" value="DUF3891"/>
</dbReference>
<protein>
    <submittedName>
        <fullName evidence="1">DUF3891 domain-containing protein</fullName>
    </submittedName>
</protein>
<comment type="caution">
    <text evidence="1">The sequence shown here is derived from an EMBL/GenBank/DDBJ whole genome shotgun (WGS) entry which is preliminary data.</text>
</comment>
<dbReference type="Pfam" id="PF13030">
    <property type="entry name" value="DUF3891"/>
    <property type="match status" value="1"/>
</dbReference>
<name>A0A2T3HNC5_9SPHI</name>
<accession>A0A2T3HNC5</accession>
<evidence type="ECO:0000313" key="1">
    <source>
        <dbReference type="EMBL" id="PST83944.1"/>
    </source>
</evidence>
<dbReference type="AlphaFoldDB" id="A0A2T3HNC5"/>
<keyword evidence="2" id="KW-1185">Reference proteome</keyword>